<feature type="domain" description="ABC transporter" evidence="10">
    <location>
        <begin position="327"/>
        <end position="560"/>
    </location>
</feature>
<dbReference type="InterPro" id="IPR027417">
    <property type="entry name" value="P-loop_NTPase"/>
</dbReference>
<dbReference type="OrthoDB" id="9770415at2"/>
<feature type="transmembrane region" description="Helical" evidence="9">
    <location>
        <begin position="238"/>
        <end position="257"/>
    </location>
</feature>
<reference evidence="12 13" key="1">
    <citation type="submission" date="2014-07" db="EMBL/GenBank/DDBJ databases">
        <title>Complete genome sequence of a moderately halophilic bacterium Terribacillus aidingensis MP602, isolated from Cryptomeria fortunei in Tianmu mountain in China.</title>
        <authorList>
            <person name="Wang Y."/>
            <person name="Lu P."/>
            <person name="Zhang L."/>
        </authorList>
    </citation>
    <scope>NUCLEOTIDE SEQUENCE [LARGE SCALE GENOMIC DNA]</scope>
    <source>
        <strain evidence="12 13">MP602</strain>
    </source>
</reference>
<feature type="domain" description="ABC transmembrane type-1" evidence="11">
    <location>
        <begin position="16"/>
        <end position="295"/>
    </location>
</feature>
<comment type="subcellular location">
    <subcellularLocation>
        <location evidence="1">Cell membrane</location>
        <topology evidence="1">Multi-pass membrane protein</topology>
    </subcellularLocation>
</comment>
<protein>
    <submittedName>
        <fullName evidence="12">ABC transporter ATP-binding protein</fullName>
    </submittedName>
</protein>
<dbReference type="SUPFAM" id="SSF90123">
    <property type="entry name" value="ABC transporter transmembrane region"/>
    <property type="match status" value="1"/>
</dbReference>
<dbReference type="PANTHER" id="PTHR43394:SF1">
    <property type="entry name" value="ATP-BINDING CASSETTE SUB-FAMILY B MEMBER 10, MITOCHONDRIAL"/>
    <property type="match status" value="1"/>
</dbReference>
<evidence type="ECO:0000256" key="7">
    <source>
        <dbReference type="ARBA" id="ARBA00022989"/>
    </source>
</evidence>
<keyword evidence="7 9" id="KW-1133">Transmembrane helix</keyword>
<dbReference type="InterPro" id="IPR017871">
    <property type="entry name" value="ABC_transporter-like_CS"/>
</dbReference>
<feature type="transmembrane region" description="Helical" evidence="9">
    <location>
        <begin position="12"/>
        <end position="35"/>
    </location>
</feature>
<name>A0A075LLE8_9BACI</name>
<dbReference type="SUPFAM" id="SSF52540">
    <property type="entry name" value="P-loop containing nucleoside triphosphate hydrolases"/>
    <property type="match status" value="1"/>
</dbReference>
<evidence type="ECO:0000313" key="13">
    <source>
        <dbReference type="Proteomes" id="UP000027980"/>
    </source>
</evidence>
<gene>
    <name evidence="12" type="ORF">GZ22_08995</name>
</gene>
<dbReference type="RefSeq" id="WP_038561205.1">
    <property type="nucleotide sequence ID" value="NZ_CP008876.1"/>
</dbReference>
<dbReference type="GO" id="GO:0016887">
    <property type="term" value="F:ATP hydrolysis activity"/>
    <property type="evidence" value="ECO:0007669"/>
    <property type="project" value="InterPro"/>
</dbReference>
<dbReference type="PROSITE" id="PS50929">
    <property type="entry name" value="ABC_TM1F"/>
    <property type="match status" value="1"/>
</dbReference>
<evidence type="ECO:0000256" key="2">
    <source>
        <dbReference type="ARBA" id="ARBA00022448"/>
    </source>
</evidence>
<dbReference type="PROSITE" id="PS00211">
    <property type="entry name" value="ABC_TRANSPORTER_1"/>
    <property type="match status" value="1"/>
</dbReference>
<feature type="transmembrane region" description="Helical" evidence="9">
    <location>
        <begin position="125"/>
        <end position="149"/>
    </location>
</feature>
<evidence type="ECO:0000313" key="12">
    <source>
        <dbReference type="EMBL" id="AIF66762.1"/>
    </source>
</evidence>
<dbReference type="CDD" id="cd18548">
    <property type="entry name" value="ABC_6TM_Tm287_like"/>
    <property type="match status" value="1"/>
</dbReference>
<proteinExistence type="predicted"/>
<keyword evidence="2" id="KW-0813">Transport</keyword>
<dbReference type="EMBL" id="CP008876">
    <property type="protein sequence ID" value="AIF66762.1"/>
    <property type="molecule type" value="Genomic_DNA"/>
</dbReference>
<evidence type="ECO:0000256" key="8">
    <source>
        <dbReference type="ARBA" id="ARBA00023136"/>
    </source>
</evidence>
<evidence type="ECO:0000256" key="4">
    <source>
        <dbReference type="ARBA" id="ARBA00022692"/>
    </source>
</evidence>
<dbReference type="AlphaFoldDB" id="A0A075LLE8"/>
<dbReference type="InterPro" id="IPR011527">
    <property type="entry name" value="ABC1_TM_dom"/>
</dbReference>
<feature type="transmembrane region" description="Helical" evidence="9">
    <location>
        <begin position="269"/>
        <end position="294"/>
    </location>
</feature>
<dbReference type="GO" id="GO:0015421">
    <property type="term" value="F:ABC-type oligopeptide transporter activity"/>
    <property type="evidence" value="ECO:0007669"/>
    <property type="project" value="TreeGrafter"/>
</dbReference>
<feature type="transmembrane region" description="Helical" evidence="9">
    <location>
        <begin position="55"/>
        <end position="76"/>
    </location>
</feature>
<evidence type="ECO:0000256" key="5">
    <source>
        <dbReference type="ARBA" id="ARBA00022741"/>
    </source>
</evidence>
<evidence type="ECO:0000256" key="1">
    <source>
        <dbReference type="ARBA" id="ARBA00004651"/>
    </source>
</evidence>
<dbReference type="InterPro" id="IPR003439">
    <property type="entry name" value="ABC_transporter-like_ATP-bd"/>
</dbReference>
<dbReference type="HOGENOM" id="CLU_000604_84_1_9"/>
<dbReference type="PROSITE" id="PS50893">
    <property type="entry name" value="ABC_TRANSPORTER_2"/>
    <property type="match status" value="1"/>
</dbReference>
<dbReference type="FunFam" id="3.40.50.300:FF:000221">
    <property type="entry name" value="Multidrug ABC transporter ATP-binding protein"/>
    <property type="match status" value="1"/>
</dbReference>
<dbReference type="InterPro" id="IPR036640">
    <property type="entry name" value="ABC1_TM_sf"/>
</dbReference>
<dbReference type="Pfam" id="PF00664">
    <property type="entry name" value="ABC_membrane"/>
    <property type="match status" value="1"/>
</dbReference>
<feature type="transmembrane region" description="Helical" evidence="9">
    <location>
        <begin position="155"/>
        <end position="173"/>
    </location>
</feature>
<dbReference type="GeneID" id="34220740"/>
<dbReference type="Gene3D" id="1.20.1560.10">
    <property type="entry name" value="ABC transporter type 1, transmembrane domain"/>
    <property type="match status" value="1"/>
</dbReference>
<dbReference type="InterPro" id="IPR003593">
    <property type="entry name" value="AAA+_ATPase"/>
</dbReference>
<dbReference type="InterPro" id="IPR039421">
    <property type="entry name" value="Type_1_exporter"/>
</dbReference>
<dbReference type="Pfam" id="PF00005">
    <property type="entry name" value="ABC_tran"/>
    <property type="match status" value="1"/>
</dbReference>
<accession>A0A075LLE8</accession>
<dbReference type="PANTHER" id="PTHR43394">
    <property type="entry name" value="ATP-DEPENDENT PERMEASE MDL1, MITOCHONDRIAL"/>
    <property type="match status" value="1"/>
</dbReference>
<dbReference type="Proteomes" id="UP000027980">
    <property type="component" value="Chromosome"/>
</dbReference>
<sequence length="568" mass="63544">MKTVFSYLKPYWLIIVTSLIFIMMELSVELVQPFLLQKLIDDGIAAGNNELVIELGLGMVAIAIIGFGAGIINIFFADHLGQSVGKELRDQMYEKVQQAELQDIQRFGTSTLLTRLTNDVNQIQLTLVMFFRFMIRAPFLIIGGTVMAFVVNARIALILLIVIPILLIFLRFIMKRSIRYFGTVQRSVDKVNHVMRENLVGLRLIRIFVREQHEQKRFEQTSNELRQNMLKAFRYTELSVPLLTLVMNIAILAILYIGGIQQQTNVGDIVAIVNYATRITGALSVVGMLITFYARAKASSTRIADVLELDTPADDGETTSETFRGKIDLDQVTYRYPNGKLPVIEEFTMEIESGERVAILGETGSGKSTLLHLMIGLYEPDKGQVLADDMPLSSLDSKSFRRQVGFVSQDVQLFSGTIRENIAWGVPDASDEAIIRAAKDAQIYDTISKLPDKLDTKLGQNGINLSGGQKQRLTIARALLLEPSLLLLDDSTSALDLQTERKLLEALKRYECTTVLVTQKLSTAMQCDRILIIEEGKRTAYGTADELLEQSELFRAIQASQAQREATS</sequence>
<dbReference type="SMART" id="SM00382">
    <property type="entry name" value="AAA"/>
    <property type="match status" value="1"/>
</dbReference>
<evidence type="ECO:0000259" key="11">
    <source>
        <dbReference type="PROSITE" id="PS50929"/>
    </source>
</evidence>
<evidence type="ECO:0000256" key="3">
    <source>
        <dbReference type="ARBA" id="ARBA00022475"/>
    </source>
</evidence>
<dbReference type="KEGG" id="tap:GZ22_08995"/>
<evidence type="ECO:0000256" key="9">
    <source>
        <dbReference type="SAM" id="Phobius"/>
    </source>
</evidence>
<keyword evidence="5" id="KW-0547">Nucleotide-binding</keyword>
<keyword evidence="3" id="KW-1003">Cell membrane</keyword>
<dbReference type="Gene3D" id="3.40.50.300">
    <property type="entry name" value="P-loop containing nucleotide triphosphate hydrolases"/>
    <property type="match status" value="1"/>
</dbReference>
<dbReference type="GO" id="GO:0005524">
    <property type="term" value="F:ATP binding"/>
    <property type="evidence" value="ECO:0007669"/>
    <property type="project" value="UniProtKB-KW"/>
</dbReference>
<evidence type="ECO:0000256" key="6">
    <source>
        <dbReference type="ARBA" id="ARBA00022840"/>
    </source>
</evidence>
<organism evidence="12 13">
    <name type="scientific">Terribacillus saccharophilus</name>
    <dbReference type="NCBI Taxonomy" id="361277"/>
    <lineage>
        <taxon>Bacteria</taxon>
        <taxon>Bacillati</taxon>
        <taxon>Bacillota</taxon>
        <taxon>Bacilli</taxon>
        <taxon>Bacillales</taxon>
        <taxon>Bacillaceae</taxon>
        <taxon>Terribacillus</taxon>
    </lineage>
</organism>
<keyword evidence="4 9" id="KW-0812">Transmembrane</keyword>
<evidence type="ECO:0000259" key="10">
    <source>
        <dbReference type="PROSITE" id="PS50893"/>
    </source>
</evidence>
<keyword evidence="6 12" id="KW-0067">ATP-binding</keyword>
<keyword evidence="8 9" id="KW-0472">Membrane</keyword>
<dbReference type="GO" id="GO:0005886">
    <property type="term" value="C:plasma membrane"/>
    <property type="evidence" value="ECO:0007669"/>
    <property type="project" value="UniProtKB-SubCell"/>
</dbReference>